<gene>
    <name evidence="1" type="ORF">BDN72DRAFT_450399</name>
</gene>
<reference evidence="1 2" key="1">
    <citation type="journal article" date="2019" name="Nat. Ecol. Evol.">
        <title>Megaphylogeny resolves global patterns of mushroom evolution.</title>
        <authorList>
            <person name="Varga T."/>
            <person name="Krizsan K."/>
            <person name="Foldi C."/>
            <person name="Dima B."/>
            <person name="Sanchez-Garcia M."/>
            <person name="Sanchez-Ramirez S."/>
            <person name="Szollosi G.J."/>
            <person name="Szarkandi J.G."/>
            <person name="Papp V."/>
            <person name="Albert L."/>
            <person name="Andreopoulos W."/>
            <person name="Angelini C."/>
            <person name="Antonin V."/>
            <person name="Barry K.W."/>
            <person name="Bougher N.L."/>
            <person name="Buchanan P."/>
            <person name="Buyck B."/>
            <person name="Bense V."/>
            <person name="Catcheside P."/>
            <person name="Chovatia M."/>
            <person name="Cooper J."/>
            <person name="Damon W."/>
            <person name="Desjardin D."/>
            <person name="Finy P."/>
            <person name="Geml J."/>
            <person name="Haridas S."/>
            <person name="Hughes K."/>
            <person name="Justo A."/>
            <person name="Karasinski D."/>
            <person name="Kautmanova I."/>
            <person name="Kiss B."/>
            <person name="Kocsube S."/>
            <person name="Kotiranta H."/>
            <person name="LaButti K.M."/>
            <person name="Lechner B.E."/>
            <person name="Liimatainen K."/>
            <person name="Lipzen A."/>
            <person name="Lukacs Z."/>
            <person name="Mihaltcheva S."/>
            <person name="Morgado L.N."/>
            <person name="Niskanen T."/>
            <person name="Noordeloos M.E."/>
            <person name="Ohm R.A."/>
            <person name="Ortiz-Santana B."/>
            <person name="Ovrebo C."/>
            <person name="Racz N."/>
            <person name="Riley R."/>
            <person name="Savchenko A."/>
            <person name="Shiryaev A."/>
            <person name="Soop K."/>
            <person name="Spirin V."/>
            <person name="Szebenyi C."/>
            <person name="Tomsovsky M."/>
            <person name="Tulloss R.E."/>
            <person name="Uehling J."/>
            <person name="Grigoriev I.V."/>
            <person name="Vagvolgyi C."/>
            <person name="Papp T."/>
            <person name="Martin F.M."/>
            <person name="Miettinen O."/>
            <person name="Hibbett D.S."/>
            <person name="Nagy L.G."/>
        </authorList>
    </citation>
    <scope>NUCLEOTIDE SEQUENCE [LARGE SCALE GENOMIC DNA]</scope>
    <source>
        <strain evidence="1 2">NL-1719</strain>
    </source>
</reference>
<proteinExistence type="predicted"/>
<dbReference type="EMBL" id="ML208262">
    <property type="protein sequence ID" value="TFK75683.1"/>
    <property type="molecule type" value="Genomic_DNA"/>
</dbReference>
<organism evidence="1 2">
    <name type="scientific">Pluteus cervinus</name>
    <dbReference type="NCBI Taxonomy" id="181527"/>
    <lineage>
        <taxon>Eukaryota</taxon>
        <taxon>Fungi</taxon>
        <taxon>Dikarya</taxon>
        <taxon>Basidiomycota</taxon>
        <taxon>Agaricomycotina</taxon>
        <taxon>Agaricomycetes</taxon>
        <taxon>Agaricomycetidae</taxon>
        <taxon>Agaricales</taxon>
        <taxon>Pluteineae</taxon>
        <taxon>Pluteaceae</taxon>
        <taxon>Pluteus</taxon>
    </lineage>
</organism>
<evidence type="ECO:0000313" key="1">
    <source>
        <dbReference type="EMBL" id="TFK75683.1"/>
    </source>
</evidence>
<name>A0ACD3BBG9_9AGAR</name>
<keyword evidence="2" id="KW-1185">Reference proteome</keyword>
<evidence type="ECO:0000313" key="2">
    <source>
        <dbReference type="Proteomes" id="UP000308600"/>
    </source>
</evidence>
<sequence length="356" mass="40133">MASSKLRSLSYNDSVRALNDKDTQADLNAACERFAQSTTALMERFDHISTLLHTIDLQGLSAPMKPEWMLMRQRYKELVWQLRGNVTAVAARLKMFPANILPCVMSARPADQNNLVVLRNYSQISSEFATASRTLVQGILNLNAELTTFNTKFLTFAISRARSGQRELQDLWQKIAELESHSRQLCIANAKISTSDVSHLVYCASRTMTYSGRKGKAKVSYDRILLHGPELQEVSLLEQQLDRTRNEVAHADYTAQLSHSNTDVVTTAQKAISTLVADEILAFESMLCFLLSAWTRLQTDCAEIYRWLSQPRQSPDTPHVIISYQDNGNTLYGTIANALDAYVVAIDPLRFQKEVY</sequence>
<accession>A0ACD3BBG9</accession>
<dbReference type="Proteomes" id="UP000308600">
    <property type="component" value="Unassembled WGS sequence"/>
</dbReference>
<protein>
    <submittedName>
        <fullName evidence="1">Uncharacterized protein</fullName>
    </submittedName>
</protein>